<feature type="transmembrane region" description="Helical" evidence="1">
    <location>
        <begin position="71"/>
        <end position="87"/>
    </location>
</feature>
<gene>
    <name evidence="3" type="ORF">DES51_105148</name>
    <name evidence="2" type="ORF">MQE39_15530</name>
</gene>
<comment type="caution">
    <text evidence="3">The sequence shown here is derived from an EMBL/GenBank/DDBJ whole genome shotgun (WGS) entry which is preliminary data.</text>
</comment>
<evidence type="ECO:0000313" key="2">
    <source>
        <dbReference type="EMBL" id="MDY5169532.1"/>
    </source>
</evidence>
<reference evidence="2" key="2">
    <citation type="submission" date="2022-03" db="EMBL/GenBank/DDBJ databases">
        <title>First case of bacteraemia caused by Dielma fastidiosa in a patient hospitalised with diverticulitis.</title>
        <authorList>
            <person name="Forman-Ankjaer B."/>
            <person name="Hvid-Jensen F."/>
            <person name="Kobel C.M."/>
            <person name="Greve T."/>
        </authorList>
    </citation>
    <scope>NUCLEOTIDE SEQUENCE</scope>
    <source>
        <strain evidence="2">AUH_DF_2021</strain>
    </source>
</reference>
<evidence type="ECO:0000256" key="1">
    <source>
        <dbReference type="SAM" id="Phobius"/>
    </source>
</evidence>
<dbReference type="OrthoDB" id="9882854at2"/>
<organism evidence="3 4">
    <name type="scientific">Dielma fastidiosa</name>
    <dbReference type="NCBI Taxonomy" id="1034346"/>
    <lineage>
        <taxon>Bacteria</taxon>
        <taxon>Bacillati</taxon>
        <taxon>Bacillota</taxon>
        <taxon>Erysipelotrichia</taxon>
        <taxon>Erysipelotrichales</taxon>
        <taxon>Erysipelotrichaceae</taxon>
        <taxon>Dielma</taxon>
    </lineage>
</organism>
<evidence type="ECO:0000313" key="4">
    <source>
        <dbReference type="Proteomes" id="UP000247612"/>
    </source>
</evidence>
<feature type="transmembrane region" description="Helical" evidence="1">
    <location>
        <begin position="120"/>
        <end position="140"/>
    </location>
</feature>
<keyword evidence="1" id="KW-1133">Transmembrane helix</keyword>
<dbReference type="EMBL" id="JALDAW010000023">
    <property type="protein sequence ID" value="MDY5169532.1"/>
    <property type="molecule type" value="Genomic_DNA"/>
</dbReference>
<proteinExistence type="predicted"/>
<reference evidence="3 4" key="1">
    <citation type="submission" date="2018-05" db="EMBL/GenBank/DDBJ databases">
        <title>Genomic Encyclopedia of Type Strains, Phase IV (KMG-IV): sequencing the most valuable type-strain genomes for metagenomic binning, comparative biology and taxonomic classification.</title>
        <authorList>
            <person name="Goeker M."/>
        </authorList>
    </citation>
    <scope>NUCLEOTIDE SEQUENCE [LARGE SCALE GENOMIC DNA]</scope>
    <source>
        <strain evidence="3 4">JC118</strain>
    </source>
</reference>
<dbReference type="STRING" id="1034346.GCA_000313565_00740"/>
<keyword evidence="4" id="KW-1185">Reference proteome</keyword>
<accession>A0A318KNQ9</accession>
<protein>
    <submittedName>
        <fullName evidence="3">Uncharacterized protein</fullName>
    </submittedName>
</protein>
<dbReference type="Proteomes" id="UP001276902">
    <property type="component" value="Unassembled WGS sequence"/>
</dbReference>
<dbReference type="RefSeq" id="WP_022937049.1">
    <property type="nucleotide sequence ID" value="NZ_BAABZA010000001.1"/>
</dbReference>
<feature type="transmembrane region" description="Helical" evidence="1">
    <location>
        <begin position="160"/>
        <end position="183"/>
    </location>
</feature>
<name>A0A318KNQ9_9FIRM</name>
<keyword evidence="1" id="KW-0472">Membrane</keyword>
<dbReference type="EMBL" id="QJKH01000005">
    <property type="protein sequence ID" value="PXX79674.1"/>
    <property type="molecule type" value="Genomic_DNA"/>
</dbReference>
<dbReference type="AlphaFoldDB" id="A0A318KNQ9"/>
<dbReference type="Proteomes" id="UP000247612">
    <property type="component" value="Unassembled WGS sequence"/>
</dbReference>
<evidence type="ECO:0000313" key="3">
    <source>
        <dbReference type="EMBL" id="PXX79674.1"/>
    </source>
</evidence>
<sequence length="192" mass="22535">MKQKMQSRLTNIGRNLYKDNAGKVYIYDKRKNLAYTLDKNNQLKFQLVRCRFIIPITVGFLIYYYLPNYPLSVSIGLICFVLLQFYYHQRFLPELPMTNRFELPAKESMMHKLSNNEASVLVKRIIGAILIGSLFIWNLFEMQISIDDFRMITDWNRTLMLLLSLAMILVTFTSSVMVGTILVQKNRKGNNK</sequence>
<keyword evidence="1" id="KW-0812">Transmembrane</keyword>